<feature type="domain" description="C2H2-type" evidence="2">
    <location>
        <begin position="94"/>
        <end position="115"/>
    </location>
</feature>
<evidence type="ECO:0000313" key="4">
    <source>
        <dbReference type="Proteomes" id="UP000018144"/>
    </source>
</evidence>
<reference evidence="3 4" key="1">
    <citation type="journal article" date="2013" name="PLoS Genet.">
        <title>The genome and development-dependent transcriptomes of Pyronema confluens: a window into fungal evolution.</title>
        <authorList>
            <person name="Traeger S."/>
            <person name="Altegoer F."/>
            <person name="Freitag M."/>
            <person name="Gabaldon T."/>
            <person name="Kempken F."/>
            <person name="Kumar A."/>
            <person name="Marcet-Houben M."/>
            <person name="Poggeler S."/>
            <person name="Stajich J.E."/>
            <person name="Nowrousian M."/>
        </authorList>
    </citation>
    <scope>NUCLEOTIDE SEQUENCE [LARGE SCALE GENOMIC DNA]</scope>
    <source>
        <strain evidence="4">CBS 100304</strain>
        <tissue evidence="3">Vegetative mycelium</tissue>
    </source>
</reference>
<feature type="region of interest" description="Disordered" evidence="1">
    <location>
        <begin position="1"/>
        <end position="42"/>
    </location>
</feature>
<dbReference type="InterPro" id="IPR013087">
    <property type="entry name" value="Znf_C2H2_type"/>
</dbReference>
<gene>
    <name evidence="3" type="ORF">PCON_06838</name>
</gene>
<evidence type="ECO:0000313" key="3">
    <source>
        <dbReference type="EMBL" id="CCX07249.1"/>
    </source>
</evidence>
<sequence>MSISRMTRKRSWDGGKSQTKTEEANLSATAKPQPWQRRNSSGGQNEYYDLWISQQRLSKSQQRGTHPFASVKGSRMLVFVFKNQRAYPDLPYQCAECDIRLESLAAVQAHFEGKHNIAENYKKGFGSSDPNFICPPCRAGDGVFKGFQNLINHVLDHHEPQHGYLQFVYDVDGGYGICQEGIKFNCDSGVTKETHFELMRQALQRLQDDEI</sequence>
<name>U4LAR0_PYROM</name>
<dbReference type="Gene3D" id="3.30.160.60">
    <property type="entry name" value="Classic Zinc Finger"/>
    <property type="match status" value="1"/>
</dbReference>
<dbReference type="AlphaFoldDB" id="U4LAR0"/>
<dbReference type="EMBL" id="HF935346">
    <property type="protein sequence ID" value="CCX07249.1"/>
    <property type="molecule type" value="Genomic_DNA"/>
</dbReference>
<organism evidence="3 4">
    <name type="scientific">Pyronema omphalodes (strain CBS 100304)</name>
    <name type="common">Pyronema confluens</name>
    <dbReference type="NCBI Taxonomy" id="1076935"/>
    <lineage>
        <taxon>Eukaryota</taxon>
        <taxon>Fungi</taxon>
        <taxon>Dikarya</taxon>
        <taxon>Ascomycota</taxon>
        <taxon>Pezizomycotina</taxon>
        <taxon>Pezizomycetes</taxon>
        <taxon>Pezizales</taxon>
        <taxon>Pyronemataceae</taxon>
        <taxon>Pyronema</taxon>
    </lineage>
</organism>
<feature type="compositionally biased region" description="Polar residues" evidence="1">
    <location>
        <begin position="24"/>
        <end position="42"/>
    </location>
</feature>
<evidence type="ECO:0000259" key="2">
    <source>
        <dbReference type="PROSITE" id="PS00028"/>
    </source>
</evidence>
<dbReference type="PROSITE" id="PS00028">
    <property type="entry name" value="ZINC_FINGER_C2H2_1"/>
    <property type="match status" value="1"/>
</dbReference>
<proteinExistence type="predicted"/>
<evidence type="ECO:0000256" key="1">
    <source>
        <dbReference type="SAM" id="MobiDB-lite"/>
    </source>
</evidence>
<dbReference type="Proteomes" id="UP000018144">
    <property type="component" value="Unassembled WGS sequence"/>
</dbReference>
<accession>U4LAR0</accession>
<dbReference type="SMART" id="SM00355">
    <property type="entry name" value="ZnF_C2H2"/>
    <property type="match status" value="2"/>
</dbReference>
<keyword evidence="4" id="KW-1185">Reference proteome</keyword>
<protein>
    <recommendedName>
        <fullName evidence="2">C2H2-type domain-containing protein</fullName>
    </recommendedName>
</protein>